<evidence type="ECO:0000313" key="3">
    <source>
        <dbReference type="Proteomes" id="UP000000763"/>
    </source>
</evidence>
<proteinExistence type="predicted"/>
<dbReference type="Proteomes" id="UP000000763">
    <property type="component" value="Chromosome 7"/>
</dbReference>
<feature type="compositionally biased region" description="Basic and acidic residues" evidence="1">
    <location>
        <begin position="34"/>
        <end position="43"/>
    </location>
</feature>
<feature type="region of interest" description="Disordered" evidence="1">
    <location>
        <begin position="1"/>
        <end position="89"/>
    </location>
</feature>
<reference evidence="3" key="1">
    <citation type="journal article" date="2005" name="Nature">
        <title>The map-based sequence of the rice genome.</title>
        <authorList>
            <consortium name="International rice genome sequencing project (IRGSP)"/>
            <person name="Matsumoto T."/>
            <person name="Wu J."/>
            <person name="Kanamori H."/>
            <person name="Katayose Y."/>
            <person name="Fujisawa M."/>
            <person name="Namiki N."/>
            <person name="Mizuno H."/>
            <person name="Yamamoto K."/>
            <person name="Antonio B.A."/>
            <person name="Baba T."/>
            <person name="Sakata K."/>
            <person name="Nagamura Y."/>
            <person name="Aoki H."/>
            <person name="Arikawa K."/>
            <person name="Arita K."/>
            <person name="Bito T."/>
            <person name="Chiden Y."/>
            <person name="Fujitsuka N."/>
            <person name="Fukunaka R."/>
            <person name="Hamada M."/>
            <person name="Harada C."/>
            <person name="Hayashi A."/>
            <person name="Hijishita S."/>
            <person name="Honda M."/>
            <person name="Hosokawa S."/>
            <person name="Ichikawa Y."/>
            <person name="Idonuma A."/>
            <person name="Iijima M."/>
            <person name="Ikeda M."/>
            <person name="Ikeno M."/>
            <person name="Ito K."/>
            <person name="Ito S."/>
            <person name="Ito T."/>
            <person name="Ito Y."/>
            <person name="Ito Y."/>
            <person name="Iwabuchi A."/>
            <person name="Kamiya K."/>
            <person name="Karasawa W."/>
            <person name="Kurita K."/>
            <person name="Katagiri S."/>
            <person name="Kikuta A."/>
            <person name="Kobayashi H."/>
            <person name="Kobayashi N."/>
            <person name="Machita K."/>
            <person name="Maehara T."/>
            <person name="Masukawa M."/>
            <person name="Mizubayashi T."/>
            <person name="Mukai Y."/>
            <person name="Nagasaki H."/>
            <person name="Nagata Y."/>
            <person name="Naito S."/>
            <person name="Nakashima M."/>
            <person name="Nakama Y."/>
            <person name="Nakamichi Y."/>
            <person name="Nakamura M."/>
            <person name="Meguro A."/>
            <person name="Negishi M."/>
            <person name="Ohta I."/>
            <person name="Ohta T."/>
            <person name="Okamoto M."/>
            <person name="Ono N."/>
            <person name="Saji S."/>
            <person name="Sakaguchi M."/>
            <person name="Sakai K."/>
            <person name="Shibata M."/>
            <person name="Shimokawa T."/>
            <person name="Song J."/>
            <person name="Takazaki Y."/>
            <person name="Terasawa K."/>
            <person name="Tsugane M."/>
            <person name="Tsuji K."/>
            <person name="Ueda S."/>
            <person name="Waki K."/>
            <person name="Yamagata H."/>
            <person name="Yamamoto M."/>
            <person name="Yamamoto S."/>
            <person name="Yamane H."/>
            <person name="Yoshiki S."/>
            <person name="Yoshihara R."/>
            <person name="Yukawa K."/>
            <person name="Zhong H."/>
            <person name="Yano M."/>
            <person name="Yuan Q."/>
            <person name="Ouyang S."/>
            <person name="Liu J."/>
            <person name="Jones K.M."/>
            <person name="Gansberger K."/>
            <person name="Moffat K."/>
            <person name="Hill J."/>
            <person name="Bera J."/>
            <person name="Fadrosh D."/>
            <person name="Jin S."/>
            <person name="Johri S."/>
            <person name="Kim M."/>
            <person name="Overton L."/>
            <person name="Reardon M."/>
            <person name="Tsitrin T."/>
            <person name="Vuong H."/>
            <person name="Weaver B."/>
            <person name="Ciecko A."/>
            <person name="Tallon L."/>
            <person name="Jackson J."/>
            <person name="Pai G."/>
            <person name="Aken S.V."/>
            <person name="Utterback T."/>
            <person name="Reidmuller S."/>
            <person name="Feldblyum T."/>
            <person name="Hsiao J."/>
            <person name="Zismann V."/>
            <person name="Iobst S."/>
            <person name="de Vazeille A.R."/>
            <person name="Buell C.R."/>
            <person name="Ying K."/>
            <person name="Li Y."/>
            <person name="Lu T."/>
            <person name="Huang Y."/>
            <person name="Zhao Q."/>
            <person name="Feng Q."/>
            <person name="Zhang L."/>
            <person name="Zhu J."/>
            <person name="Weng Q."/>
            <person name="Mu J."/>
            <person name="Lu Y."/>
            <person name="Fan D."/>
            <person name="Liu Y."/>
            <person name="Guan J."/>
            <person name="Zhang Y."/>
            <person name="Yu S."/>
            <person name="Liu X."/>
            <person name="Zhang Y."/>
            <person name="Hong G."/>
            <person name="Han B."/>
            <person name="Choisne N."/>
            <person name="Demange N."/>
            <person name="Orjeda G."/>
            <person name="Samain S."/>
            <person name="Cattolico L."/>
            <person name="Pelletier E."/>
            <person name="Couloux A."/>
            <person name="Segurens B."/>
            <person name="Wincker P."/>
            <person name="D'Hont A."/>
            <person name="Scarpelli C."/>
            <person name="Weissenbach J."/>
            <person name="Salanoubat M."/>
            <person name="Quetier F."/>
            <person name="Yu Y."/>
            <person name="Kim H.R."/>
            <person name="Rambo T."/>
            <person name="Currie J."/>
            <person name="Collura K."/>
            <person name="Luo M."/>
            <person name="Yang T."/>
            <person name="Ammiraju J.S.S."/>
            <person name="Engler F."/>
            <person name="Soderlund C."/>
            <person name="Wing R.A."/>
            <person name="Palmer L.E."/>
            <person name="de la Bastide M."/>
            <person name="Spiegel L."/>
            <person name="Nascimento L."/>
            <person name="Zutavern T."/>
            <person name="O'Shaughnessy A."/>
            <person name="Dike S."/>
            <person name="Dedhia N."/>
            <person name="Preston R."/>
            <person name="Balija V."/>
            <person name="McCombie W.R."/>
            <person name="Chow T."/>
            <person name="Chen H."/>
            <person name="Chung M."/>
            <person name="Chen C."/>
            <person name="Shaw J."/>
            <person name="Wu H."/>
            <person name="Hsiao K."/>
            <person name="Chao Y."/>
            <person name="Chu M."/>
            <person name="Cheng C."/>
            <person name="Hour A."/>
            <person name="Lee P."/>
            <person name="Lin S."/>
            <person name="Lin Y."/>
            <person name="Liou J."/>
            <person name="Liu S."/>
            <person name="Hsing Y."/>
            <person name="Raghuvanshi S."/>
            <person name="Mohanty A."/>
            <person name="Bharti A.K."/>
            <person name="Gaur A."/>
            <person name="Gupta V."/>
            <person name="Kumar D."/>
            <person name="Ravi V."/>
            <person name="Vij S."/>
            <person name="Kapur A."/>
            <person name="Khurana P."/>
            <person name="Khurana P."/>
            <person name="Khurana J.P."/>
            <person name="Tyagi A.K."/>
            <person name="Gaikwad K."/>
            <person name="Singh A."/>
            <person name="Dalal V."/>
            <person name="Srivastava S."/>
            <person name="Dixit A."/>
            <person name="Pal A.K."/>
            <person name="Ghazi I.A."/>
            <person name="Yadav M."/>
            <person name="Pandit A."/>
            <person name="Bhargava A."/>
            <person name="Sureshbabu K."/>
            <person name="Batra K."/>
            <person name="Sharma T.R."/>
            <person name="Mohapatra T."/>
            <person name="Singh N.K."/>
            <person name="Messing J."/>
            <person name="Nelson A.B."/>
            <person name="Fuks G."/>
            <person name="Kavchok S."/>
            <person name="Keizer G."/>
            <person name="Linton E."/>
            <person name="Llaca V."/>
            <person name="Song R."/>
            <person name="Tanyolac B."/>
            <person name="Young S."/>
            <person name="Ho-Il K."/>
            <person name="Hahn J.H."/>
            <person name="Sangsakoo G."/>
            <person name="Vanavichit A."/>
            <person name="de Mattos Luiz.A.T."/>
            <person name="Zimmer P.D."/>
            <person name="Malone G."/>
            <person name="Dellagostin O."/>
            <person name="de Oliveira A.C."/>
            <person name="Bevan M."/>
            <person name="Bancroft I."/>
            <person name="Minx P."/>
            <person name="Cordum H."/>
            <person name="Wilson R."/>
            <person name="Cheng Z."/>
            <person name="Jin W."/>
            <person name="Jiang J."/>
            <person name="Leong S.A."/>
            <person name="Iwama H."/>
            <person name="Gojobori T."/>
            <person name="Itoh T."/>
            <person name="Niimura Y."/>
            <person name="Fujii Y."/>
            <person name="Habara T."/>
            <person name="Sakai H."/>
            <person name="Sato Y."/>
            <person name="Wilson G."/>
            <person name="Kumar K."/>
            <person name="McCouch S."/>
            <person name="Juretic N."/>
            <person name="Hoen D."/>
            <person name="Wright S."/>
            <person name="Bruskiewich R."/>
            <person name="Bureau T."/>
            <person name="Miyao A."/>
            <person name="Hirochika H."/>
            <person name="Nishikawa T."/>
            <person name="Kadowaki K."/>
            <person name="Sugiura M."/>
            <person name="Burr B."/>
            <person name="Sasaki T."/>
        </authorList>
    </citation>
    <scope>NUCLEOTIDE SEQUENCE [LARGE SCALE GENOMIC DNA]</scope>
    <source>
        <strain evidence="3">cv. Nipponbare</strain>
    </source>
</reference>
<reference evidence="3" key="2">
    <citation type="journal article" date="2008" name="Nucleic Acids Res.">
        <title>The rice annotation project database (RAP-DB): 2008 update.</title>
        <authorList>
            <consortium name="The rice annotation project (RAP)"/>
        </authorList>
    </citation>
    <scope>GENOME REANNOTATION</scope>
    <source>
        <strain evidence="3">cv. Nipponbare</strain>
    </source>
</reference>
<feature type="region of interest" description="Disordered" evidence="1">
    <location>
        <begin position="250"/>
        <end position="270"/>
    </location>
</feature>
<name>Q8H597_ORYSJ</name>
<organism evidence="2 3">
    <name type="scientific">Oryza sativa subsp. japonica</name>
    <name type="common">Rice</name>
    <dbReference type="NCBI Taxonomy" id="39947"/>
    <lineage>
        <taxon>Eukaryota</taxon>
        <taxon>Viridiplantae</taxon>
        <taxon>Streptophyta</taxon>
        <taxon>Embryophyta</taxon>
        <taxon>Tracheophyta</taxon>
        <taxon>Spermatophyta</taxon>
        <taxon>Magnoliopsida</taxon>
        <taxon>Liliopsida</taxon>
        <taxon>Poales</taxon>
        <taxon>Poaceae</taxon>
        <taxon>BOP clade</taxon>
        <taxon>Oryzoideae</taxon>
        <taxon>Oryzeae</taxon>
        <taxon>Oryzinae</taxon>
        <taxon>Oryza</taxon>
        <taxon>Oryza sativa</taxon>
    </lineage>
</organism>
<protein>
    <submittedName>
        <fullName evidence="2">Uncharacterized protein</fullName>
    </submittedName>
</protein>
<sequence length="270" mass="28190">MAPSTQVEGGKVQQGAAAAAGAGGRLRRGRRGRSGGEEIDRPAPHPANASASMRFMLGGDAAAETRDNKLGGSRRARLRMGSGGADDSTPLGLIVVGGSGCGRRSPLIGDGGHGHRATVRGGGVAPPASRRSSAITDRTRGTRRPASSRRPEPARRHRGAAVAGRTTLRPRAPPPVREQRARGRKEREREEKKREGADVVSMTCGAHVGPTLSQPPPHIQPNGLTITTTSATAPTTISSARGGLALHASEKKHARMHRSRLRPFGCSISR</sequence>
<accession>Q8H597</accession>
<feature type="compositionally biased region" description="Basic residues" evidence="1">
    <location>
        <begin position="250"/>
        <end position="261"/>
    </location>
</feature>
<feature type="region of interest" description="Disordered" evidence="1">
    <location>
        <begin position="108"/>
        <end position="198"/>
    </location>
</feature>
<dbReference type="AlphaFoldDB" id="Q8H597"/>
<dbReference type="EMBL" id="AP003840">
    <property type="protein sequence ID" value="BAC15507.1"/>
    <property type="molecule type" value="Genomic_DNA"/>
</dbReference>
<gene>
    <name evidence="2" type="primary">OJ1634_B10.119</name>
</gene>
<evidence type="ECO:0000313" key="2">
    <source>
        <dbReference type="EMBL" id="BAC15507.1"/>
    </source>
</evidence>
<evidence type="ECO:0000256" key="1">
    <source>
        <dbReference type="SAM" id="MobiDB-lite"/>
    </source>
</evidence>
<feature type="compositionally biased region" description="Basic and acidic residues" evidence="1">
    <location>
        <begin position="177"/>
        <end position="197"/>
    </location>
</feature>